<evidence type="ECO:0000256" key="11">
    <source>
        <dbReference type="ARBA" id="ARBA00023065"/>
    </source>
</evidence>
<evidence type="ECO:0000313" key="17">
    <source>
        <dbReference type="EMBL" id="CAG7818988.1"/>
    </source>
</evidence>
<comment type="subcellular location">
    <subcellularLocation>
        <location evidence="1">Membrane</location>
        <topology evidence="1">Multi-pass membrane protein</topology>
    </subcellularLocation>
</comment>
<dbReference type="GO" id="GO:0046872">
    <property type="term" value="F:metal ion binding"/>
    <property type="evidence" value="ECO:0007669"/>
    <property type="project" value="UniProtKB-KW"/>
</dbReference>
<feature type="transmembrane region" description="Helical" evidence="15">
    <location>
        <begin position="318"/>
        <end position="337"/>
    </location>
</feature>
<keyword evidence="6" id="KW-0479">Metal-binding</keyword>
<organism evidence="17 18">
    <name type="scientific">Allacma fusca</name>
    <dbReference type="NCBI Taxonomy" id="39272"/>
    <lineage>
        <taxon>Eukaryota</taxon>
        <taxon>Metazoa</taxon>
        <taxon>Ecdysozoa</taxon>
        <taxon>Arthropoda</taxon>
        <taxon>Hexapoda</taxon>
        <taxon>Collembola</taxon>
        <taxon>Symphypleona</taxon>
        <taxon>Sminthuridae</taxon>
        <taxon>Allacma</taxon>
    </lineage>
</organism>
<keyword evidence="3" id="KW-0109">Calcium transport</keyword>
<evidence type="ECO:0000256" key="1">
    <source>
        <dbReference type="ARBA" id="ARBA00004141"/>
    </source>
</evidence>
<feature type="transmembrane region" description="Helical" evidence="15">
    <location>
        <begin position="900"/>
        <end position="922"/>
    </location>
</feature>
<dbReference type="EMBL" id="CAJVCH010436173">
    <property type="protein sequence ID" value="CAG7818988.1"/>
    <property type="molecule type" value="Genomic_DNA"/>
</dbReference>
<dbReference type="Pfam" id="PF00520">
    <property type="entry name" value="Ion_trans"/>
    <property type="match status" value="2"/>
</dbReference>
<proteinExistence type="predicted"/>
<dbReference type="FunFam" id="1.10.287.70:FF:000107">
    <property type="entry name" value="Voltage-dependent L-type calcium channel subunit alpha"/>
    <property type="match status" value="1"/>
</dbReference>
<feature type="compositionally biased region" description="Basic and acidic residues" evidence="14">
    <location>
        <begin position="202"/>
        <end position="220"/>
    </location>
</feature>
<evidence type="ECO:0000313" key="18">
    <source>
        <dbReference type="Proteomes" id="UP000708208"/>
    </source>
</evidence>
<feature type="compositionally biased region" description="Polar residues" evidence="14">
    <location>
        <begin position="188"/>
        <end position="200"/>
    </location>
</feature>
<keyword evidence="5 15" id="KW-0812">Transmembrane</keyword>
<comment type="caution">
    <text evidence="17">The sequence shown here is derived from an EMBL/GenBank/DDBJ whole genome shotgun (WGS) entry which is preliminary data.</text>
</comment>
<keyword evidence="9" id="KW-0851">Voltage-gated channel</keyword>
<reference evidence="17" key="1">
    <citation type="submission" date="2021-06" db="EMBL/GenBank/DDBJ databases">
        <authorList>
            <person name="Hodson N. C."/>
            <person name="Mongue J. A."/>
            <person name="Jaron S. K."/>
        </authorList>
    </citation>
    <scope>NUCLEOTIDE SEQUENCE</scope>
</reference>
<dbReference type="GO" id="GO:0008331">
    <property type="term" value="F:high voltage-gated calcium channel activity"/>
    <property type="evidence" value="ECO:0007669"/>
    <property type="project" value="TreeGrafter"/>
</dbReference>
<dbReference type="PANTHER" id="PTHR45628">
    <property type="entry name" value="VOLTAGE-DEPENDENT CALCIUM CHANNEL TYPE A SUBUNIT ALPHA-1"/>
    <property type="match status" value="1"/>
</dbReference>
<feature type="region of interest" description="Disordered" evidence="14">
    <location>
        <begin position="943"/>
        <end position="985"/>
    </location>
</feature>
<dbReference type="GO" id="GO:0016324">
    <property type="term" value="C:apical plasma membrane"/>
    <property type="evidence" value="ECO:0007669"/>
    <property type="project" value="UniProtKB-ARBA"/>
</dbReference>
<dbReference type="GO" id="GO:0009582">
    <property type="term" value="P:detection of abiotic stimulus"/>
    <property type="evidence" value="ECO:0007669"/>
    <property type="project" value="UniProtKB-ARBA"/>
</dbReference>
<evidence type="ECO:0000256" key="14">
    <source>
        <dbReference type="SAM" id="MobiDB-lite"/>
    </source>
</evidence>
<accession>A0A8J2LAV8</accession>
<evidence type="ECO:0000256" key="9">
    <source>
        <dbReference type="ARBA" id="ARBA00022882"/>
    </source>
</evidence>
<feature type="compositionally biased region" description="Basic residues" evidence="14">
    <location>
        <begin position="274"/>
        <end position="286"/>
    </location>
</feature>
<feature type="transmembrane region" description="Helical" evidence="15">
    <location>
        <begin position="446"/>
        <end position="467"/>
    </location>
</feature>
<dbReference type="FunFam" id="1.20.120.350:FF:000095">
    <property type="entry name" value="Voltage-gated Ca2+ channel, alpha subunit"/>
    <property type="match status" value="1"/>
</dbReference>
<evidence type="ECO:0000256" key="12">
    <source>
        <dbReference type="ARBA" id="ARBA00023136"/>
    </source>
</evidence>
<keyword evidence="11" id="KW-0406">Ion transport</keyword>
<dbReference type="GO" id="GO:0009581">
    <property type="term" value="P:detection of external stimulus"/>
    <property type="evidence" value="ECO:0007669"/>
    <property type="project" value="UniProtKB-ARBA"/>
</dbReference>
<protein>
    <recommendedName>
        <fullName evidence="16">Ion transport domain-containing protein</fullName>
    </recommendedName>
</protein>
<sequence>MLDLSEDFFRAKMPTALTVRTKYSDQLSTDSSVFPLPQIFNNWSQPQQEQEMDWNDKPVVNLPKGPGKRFSHAEYFHGTTQDCFKRRLPTCPPKSTNLYNMLGRPVSASQQDVNNSQTDCHHVYSNLVSNDTRITQDAPHDQLDQYQDGLSLLNDDLGSNFEDDRDAFYVAKRRCHGPSNYVIHPKTHSQPHCQSIQTDPMTDVKVDVDYRQRRLPEPPVDRTTCNKQKGESPPNCEEDEEGKDSERLNQLLLEAGVAGVEQSWDNVVKETVKKARRERPKPKKKKSELEERPPRSLFCLTLNNPVRKLSIAISEWKAFEYLILVTIIATCISLALNTPFPNGDTNDLNENLESIETIFTVIFTTECFLKIIAYGLLFHPGAYLRNTWNFLDFTIVIIGVFSAVLALVKIEGFDVKALRAFRVLRPLRLVSGVPSLQVVMNSILKAIMPLFQIALLVLFVIVIYAIIGLELFSGVMHSTCTNNLTGIMMDDPVPCGGDFMCNNMPFYNCSYGWEGPNYGIINFDNFGLSMLTVFQCITLEGWTQTLYNINDAMGGGWQWTYFTSMVVLGAFFVMNLILGVLTGEFSKEGERIKGRMEFLKTRQLNFMEEDFQGYLEWITRGATGESEEDDSFKMADGRFDYVSADKYQVPLDRVIEMEEKPVKKPSWLQKNHPNAAKMNKNVRKTLRAIVKSQSFFWLIIVLVFLNTCIFATEYHGQPPWLDEFQRTGNKLFVALFTCEGLVKMYCLGLAKYFRSLFNRFDTLVVISSITEMQLTERQIIPPIGLSVLRCVRLLRVFKVTKYWSSLSSLVTSLISSIQSIASLLVLLFLFIVIFALLGMQVFGGKFNFDSRADKPRENFDSFAQSMLTVFQEICLVLVPVCSDLQILTGEDWNEVMYLGILSYGGVNSIGILASIYFIVLFISGNYILLNVFLAIAVDSLGDGSDVEKEEDEPPANDDPPKQSDKKTPEEEKAEDEGGEEARNSK</sequence>
<feature type="transmembrane region" description="Helical" evidence="15">
    <location>
        <begin position="357"/>
        <end position="378"/>
    </location>
</feature>
<dbReference type="GO" id="GO:0005891">
    <property type="term" value="C:voltage-gated calcium channel complex"/>
    <property type="evidence" value="ECO:0007669"/>
    <property type="project" value="TreeGrafter"/>
</dbReference>
<feature type="transmembrane region" description="Helical" evidence="15">
    <location>
        <begin position="732"/>
        <end position="750"/>
    </location>
</feature>
<evidence type="ECO:0000256" key="2">
    <source>
        <dbReference type="ARBA" id="ARBA00022448"/>
    </source>
</evidence>
<evidence type="ECO:0000256" key="6">
    <source>
        <dbReference type="ARBA" id="ARBA00022723"/>
    </source>
</evidence>
<keyword evidence="10 15" id="KW-1133">Transmembrane helix</keyword>
<dbReference type="PANTHER" id="PTHR45628:SF1">
    <property type="entry name" value="VOLTAGE-DEPENDENT CALCIUM CHANNEL TYPE D SUBUNIT ALPHA-1"/>
    <property type="match status" value="1"/>
</dbReference>
<evidence type="ECO:0000256" key="8">
    <source>
        <dbReference type="ARBA" id="ARBA00022837"/>
    </source>
</evidence>
<dbReference type="GO" id="GO:0016323">
    <property type="term" value="C:basolateral plasma membrane"/>
    <property type="evidence" value="ECO:0007669"/>
    <property type="project" value="UniProtKB-ARBA"/>
</dbReference>
<feature type="region of interest" description="Disordered" evidence="14">
    <location>
        <begin position="271"/>
        <end position="290"/>
    </location>
</feature>
<feature type="transmembrane region" description="Helical" evidence="15">
    <location>
        <begin position="559"/>
        <end position="581"/>
    </location>
</feature>
<keyword evidence="13" id="KW-0407">Ion channel</keyword>
<evidence type="ECO:0000256" key="5">
    <source>
        <dbReference type="ARBA" id="ARBA00022692"/>
    </source>
</evidence>
<evidence type="ECO:0000256" key="13">
    <source>
        <dbReference type="ARBA" id="ARBA00023303"/>
    </source>
</evidence>
<dbReference type="OrthoDB" id="431720at2759"/>
<evidence type="ECO:0000259" key="16">
    <source>
        <dbReference type="Pfam" id="PF00520"/>
    </source>
</evidence>
<evidence type="ECO:0000256" key="15">
    <source>
        <dbReference type="SAM" id="Phobius"/>
    </source>
</evidence>
<feature type="transmembrane region" description="Helical" evidence="15">
    <location>
        <begin position="390"/>
        <end position="408"/>
    </location>
</feature>
<dbReference type="InterPro" id="IPR050599">
    <property type="entry name" value="VDCC_alpha-1_subunit"/>
</dbReference>
<feature type="transmembrane region" description="Helical" evidence="15">
    <location>
        <begin position="817"/>
        <end position="842"/>
    </location>
</feature>
<keyword evidence="4" id="KW-0107">Calcium channel</keyword>
<dbReference type="GO" id="GO:0098703">
    <property type="term" value="P:calcium ion import across plasma membrane"/>
    <property type="evidence" value="ECO:0007669"/>
    <property type="project" value="TreeGrafter"/>
</dbReference>
<feature type="compositionally biased region" description="Basic and acidic residues" evidence="14">
    <location>
        <begin position="958"/>
        <end position="970"/>
    </location>
</feature>
<evidence type="ECO:0000256" key="4">
    <source>
        <dbReference type="ARBA" id="ARBA00022673"/>
    </source>
</evidence>
<dbReference type="GO" id="GO:0019722">
    <property type="term" value="P:calcium-mediated signaling"/>
    <property type="evidence" value="ECO:0007669"/>
    <property type="project" value="UniProtKB-ARBA"/>
</dbReference>
<dbReference type="FunFam" id="1.10.287.70:FF:000007">
    <property type="entry name" value="Voltage-dependent L-type calcium channel subunit alpha"/>
    <property type="match status" value="1"/>
</dbReference>
<dbReference type="InterPro" id="IPR005821">
    <property type="entry name" value="Ion_trans_dom"/>
</dbReference>
<dbReference type="GO" id="GO:0042045">
    <property type="term" value="P:epithelial fluid transport"/>
    <property type="evidence" value="ECO:0007669"/>
    <property type="project" value="UniProtKB-ARBA"/>
</dbReference>
<evidence type="ECO:0000256" key="3">
    <source>
        <dbReference type="ARBA" id="ARBA00022568"/>
    </source>
</evidence>
<keyword evidence="12 15" id="KW-0472">Membrane</keyword>
<name>A0A8J2LAV8_9HEXA</name>
<dbReference type="Proteomes" id="UP000708208">
    <property type="component" value="Unassembled WGS sequence"/>
</dbReference>
<feature type="domain" description="Ion transport" evidence="16">
    <location>
        <begin position="317"/>
        <end position="590"/>
    </location>
</feature>
<feature type="domain" description="Ion transport" evidence="16">
    <location>
        <begin position="693"/>
        <end position="941"/>
    </location>
</feature>
<dbReference type="GO" id="GO:0016322">
    <property type="term" value="P:neuron remodeling"/>
    <property type="evidence" value="ECO:0007669"/>
    <property type="project" value="UniProtKB-ARBA"/>
</dbReference>
<keyword evidence="7" id="KW-0677">Repeat</keyword>
<dbReference type="AlphaFoldDB" id="A0A8J2LAV8"/>
<keyword evidence="18" id="KW-1185">Reference proteome</keyword>
<gene>
    <name evidence="17" type="ORF">AFUS01_LOCUS29462</name>
</gene>
<feature type="transmembrane region" description="Helical" evidence="15">
    <location>
        <begin position="694"/>
        <end position="712"/>
    </location>
</feature>
<keyword evidence="8" id="KW-0106">Calcium</keyword>
<keyword evidence="2" id="KW-0813">Transport</keyword>
<evidence type="ECO:0000256" key="10">
    <source>
        <dbReference type="ARBA" id="ARBA00022989"/>
    </source>
</evidence>
<feature type="region of interest" description="Disordered" evidence="14">
    <location>
        <begin position="181"/>
        <end position="244"/>
    </location>
</feature>
<dbReference type="GO" id="GO:0050906">
    <property type="term" value="P:detection of stimulus involved in sensory perception"/>
    <property type="evidence" value="ECO:0007669"/>
    <property type="project" value="UniProtKB-ARBA"/>
</dbReference>
<dbReference type="FunFam" id="1.20.120.350:FF:000001">
    <property type="entry name" value="Voltage-dependent L-type calcium channel subunit alpha"/>
    <property type="match status" value="1"/>
</dbReference>
<evidence type="ECO:0000256" key="7">
    <source>
        <dbReference type="ARBA" id="ARBA00022737"/>
    </source>
</evidence>